<evidence type="ECO:0000256" key="1">
    <source>
        <dbReference type="SAM" id="MobiDB-lite"/>
    </source>
</evidence>
<proteinExistence type="predicted"/>
<dbReference type="EMBL" id="CAUWAG010000018">
    <property type="protein sequence ID" value="CAJ2511200.1"/>
    <property type="molecule type" value="Genomic_DNA"/>
</dbReference>
<protein>
    <submittedName>
        <fullName evidence="2">Uu.00g068250.m01.CDS01</fullName>
    </submittedName>
</protein>
<evidence type="ECO:0000313" key="2">
    <source>
        <dbReference type="EMBL" id="CAJ2511200.1"/>
    </source>
</evidence>
<feature type="compositionally biased region" description="Basic and acidic residues" evidence="1">
    <location>
        <begin position="283"/>
        <end position="315"/>
    </location>
</feature>
<dbReference type="AlphaFoldDB" id="A0AAI8VUX5"/>
<feature type="compositionally biased region" description="Polar residues" evidence="1">
    <location>
        <begin position="139"/>
        <end position="153"/>
    </location>
</feature>
<dbReference type="PANTHER" id="PTHR40788">
    <property type="entry name" value="CLR5 DOMAIN-CONTAINING PROTEIN-RELATED"/>
    <property type="match status" value="1"/>
</dbReference>
<reference evidence="2" key="1">
    <citation type="submission" date="2023-10" db="EMBL/GenBank/DDBJ databases">
        <authorList>
            <person name="Hackl T."/>
        </authorList>
    </citation>
    <scope>NUCLEOTIDE SEQUENCE</scope>
</reference>
<evidence type="ECO:0000313" key="3">
    <source>
        <dbReference type="Proteomes" id="UP001295740"/>
    </source>
</evidence>
<name>A0AAI8VUX5_9PEZI</name>
<dbReference type="PANTHER" id="PTHR40788:SF1">
    <property type="entry name" value="IPA PROTEIN"/>
    <property type="match status" value="1"/>
</dbReference>
<feature type="compositionally biased region" description="Acidic residues" evidence="1">
    <location>
        <begin position="316"/>
        <end position="326"/>
    </location>
</feature>
<feature type="region of interest" description="Disordered" evidence="1">
    <location>
        <begin position="127"/>
        <end position="162"/>
    </location>
</feature>
<accession>A0AAI8VUX5</accession>
<comment type="caution">
    <text evidence="2">The sequence shown here is derived from an EMBL/GenBank/DDBJ whole genome shotgun (WGS) entry which is preliminary data.</text>
</comment>
<gene>
    <name evidence="2" type="ORF">KHLLAP_LOCUS11668</name>
</gene>
<sequence length="439" mass="49788">MDLGAMLDIISTMSFLAVEQLKGMRQDPASFKDELVDEEPGTREDVGSCHGGIRGLKARGYSIWRWTTSTLEDLRLEFAKHAPALQTEDDLPEALEDAFLYSIFFLKTTLKSMVENLNKREKIFSAPKPRESFRRHTQPDTPVTQSRRSTFSVKPSKKKDDSRRTLLDALNVITTNSNEGLDAFAAVSGPTTKDRGKVGRNDDEAQGILDVLVIQRLTPIATLADILDRLENFQPWAVKNNKTIRQAEANLDRFWDLMLTELKAFKCINQYTEDLINKQVLQRTEEPQKKQLKKEDEKDPKEKTRGVPDPDRSENPDGEDDTEEEDVQTKEFHLTRRAFDTADFVFSPQNASGRTGEIHWNDPLNLVSEMGCTGESLMGAAWRFTPGPRSPLDGEGSINLHAPHGRKSGSKLTIQYARVHGRMMKERWNLEGARFVLRP</sequence>
<keyword evidence="3" id="KW-1185">Reference proteome</keyword>
<dbReference type="Proteomes" id="UP001295740">
    <property type="component" value="Unassembled WGS sequence"/>
</dbReference>
<organism evidence="2 3">
    <name type="scientific">Anthostomella pinea</name>
    <dbReference type="NCBI Taxonomy" id="933095"/>
    <lineage>
        <taxon>Eukaryota</taxon>
        <taxon>Fungi</taxon>
        <taxon>Dikarya</taxon>
        <taxon>Ascomycota</taxon>
        <taxon>Pezizomycotina</taxon>
        <taxon>Sordariomycetes</taxon>
        <taxon>Xylariomycetidae</taxon>
        <taxon>Xylariales</taxon>
        <taxon>Xylariaceae</taxon>
        <taxon>Anthostomella</taxon>
    </lineage>
</organism>
<feature type="region of interest" description="Disordered" evidence="1">
    <location>
        <begin position="283"/>
        <end position="329"/>
    </location>
</feature>
<feature type="compositionally biased region" description="Basic and acidic residues" evidence="1">
    <location>
        <begin position="127"/>
        <end position="138"/>
    </location>
</feature>